<dbReference type="Gene3D" id="3.40.30.10">
    <property type="entry name" value="Glutaredoxin"/>
    <property type="match status" value="1"/>
</dbReference>
<dbReference type="Pfam" id="PF01323">
    <property type="entry name" value="DSBA"/>
    <property type="match status" value="1"/>
</dbReference>
<protein>
    <recommendedName>
        <fullName evidence="1">DSBA-like thioredoxin domain-containing protein</fullName>
    </recommendedName>
</protein>
<dbReference type="KEGG" id="bex:A11Q_325"/>
<dbReference type="GO" id="GO:0016491">
    <property type="term" value="F:oxidoreductase activity"/>
    <property type="evidence" value="ECO:0007669"/>
    <property type="project" value="InterPro"/>
</dbReference>
<dbReference type="Proteomes" id="UP000012040">
    <property type="component" value="Chromosome"/>
</dbReference>
<dbReference type="eggNOG" id="COG2761">
    <property type="taxonomic scope" value="Bacteria"/>
</dbReference>
<reference evidence="2 3" key="1">
    <citation type="journal article" date="2013" name="ISME J.">
        <title>By their genes ye shall know them: genomic signatures of predatory bacteria.</title>
        <authorList>
            <person name="Pasternak Z."/>
            <person name="Pietrokovski S."/>
            <person name="Rotem O."/>
            <person name="Gophna U."/>
            <person name="Lurie-Weinberger M.N."/>
            <person name="Jurkevitch E."/>
        </authorList>
    </citation>
    <scope>NUCLEOTIDE SEQUENCE [LARGE SCALE GENOMIC DNA]</scope>
    <source>
        <strain evidence="2 3">JSS</strain>
    </source>
</reference>
<dbReference type="PANTHER" id="PTHR13887:SF41">
    <property type="entry name" value="THIOREDOXIN SUPERFAMILY PROTEIN"/>
    <property type="match status" value="1"/>
</dbReference>
<dbReference type="EMBL" id="CP003537">
    <property type="protein sequence ID" value="AGH94545.1"/>
    <property type="molecule type" value="Genomic_DNA"/>
</dbReference>
<gene>
    <name evidence="2" type="ORF">A11Q_325</name>
</gene>
<dbReference type="AlphaFoldDB" id="M4V7Y6"/>
<proteinExistence type="predicted"/>
<evidence type="ECO:0000313" key="3">
    <source>
        <dbReference type="Proteomes" id="UP000012040"/>
    </source>
</evidence>
<dbReference type="InterPro" id="IPR001853">
    <property type="entry name" value="DSBA-like_thioredoxin_dom"/>
</dbReference>
<sequence>MSQTTNQAISQKMQIEIWSDVMCPYCYLGKTKFDTALAQLGKSSDVEIIWKSFQLDPSIPDGKSNQSNYEYVAQKYGWSLERSKQAHAGIVQAGQEVGLVYNFEDMQVANTLKAHRVIKYAQEKGLGSEAEDRFFKAYFTEGKDISDTATLKEIGNSIGLSDQDVEAALSENTYAQAVNSDIQEARALQISGVPFFIFDRKYAVSGAQPPEIFVQVLQQSLAEWSQAQSAGIQDLSTEDAATCKPDGDCD</sequence>
<dbReference type="PANTHER" id="PTHR13887">
    <property type="entry name" value="GLUTATHIONE S-TRANSFERASE KAPPA"/>
    <property type="match status" value="1"/>
</dbReference>
<dbReference type="CDD" id="cd03024">
    <property type="entry name" value="DsbA_FrnE"/>
    <property type="match status" value="1"/>
</dbReference>
<dbReference type="HOGENOM" id="CLU_069253_0_2_7"/>
<dbReference type="SUPFAM" id="SSF52833">
    <property type="entry name" value="Thioredoxin-like"/>
    <property type="match status" value="1"/>
</dbReference>
<accession>M4V7Y6</accession>
<evidence type="ECO:0000259" key="1">
    <source>
        <dbReference type="Pfam" id="PF01323"/>
    </source>
</evidence>
<name>M4V7Y6_9BACT</name>
<dbReference type="PATRIC" id="fig|1184267.3.peg.327"/>
<organism evidence="2 3">
    <name type="scientific">Pseudobdellovibrio exovorus JSS</name>
    <dbReference type="NCBI Taxonomy" id="1184267"/>
    <lineage>
        <taxon>Bacteria</taxon>
        <taxon>Pseudomonadati</taxon>
        <taxon>Bdellovibrionota</taxon>
        <taxon>Bdellovibrionia</taxon>
        <taxon>Bdellovibrionales</taxon>
        <taxon>Pseudobdellovibrionaceae</taxon>
        <taxon>Pseudobdellovibrio</taxon>
    </lineage>
</organism>
<dbReference type="InterPro" id="IPR036249">
    <property type="entry name" value="Thioredoxin-like_sf"/>
</dbReference>
<dbReference type="OrthoDB" id="5291619at2"/>
<dbReference type="STRING" id="1184267.A11Q_325"/>
<dbReference type="RefSeq" id="WP_015469035.1">
    <property type="nucleotide sequence ID" value="NC_020813.1"/>
</dbReference>
<feature type="domain" description="DSBA-like thioredoxin" evidence="1">
    <location>
        <begin position="14"/>
        <end position="218"/>
    </location>
</feature>
<keyword evidence="3" id="KW-1185">Reference proteome</keyword>
<evidence type="ECO:0000313" key="2">
    <source>
        <dbReference type="EMBL" id="AGH94545.1"/>
    </source>
</evidence>